<feature type="chain" id="PRO_5003468588" evidence="1">
    <location>
        <begin position="22"/>
        <end position="217"/>
    </location>
</feature>
<accession>G4TJM6</accession>
<organism evidence="2 3">
    <name type="scientific">Serendipita indica (strain DSM 11827)</name>
    <name type="common">Root endophyte fungus</name>
    <name type="synonym">Piriformospora indica</name>
    <dbReference type="NCBI Taxonomy" id="1109443"/>
    <lineage>
        <taxon>Eukaryota</taxon>
        <taxon>Fungi</taxon>
        <taxon>Dikarya</taxon>
        <taxon>Basidiomycota</taxon>
        <taxon>Agaricomycotina</taxon>
        <taxon>Agaricomycetes</taxon>
        <taxon>Sebacinales</taxon>
        <taxon>Serendipitaceae</taxon>
        <taxon>Serendipita</taxon>
    </lineage>
</organism>
<proteinExistence type="predicted"/>
<keyword evidence="1" id="KW-0732">Signal</keyword>
<gene>
    <name evidence="2" type="ORF">PIIN_05456</name>
</gene>
<dbReference type="HOGENOM" id="CLU_1204627_0_0_1"/>
<sequence length="217" mass="22882">MLNPLFKALAVLSATLATGRALGIPSNLVEARALRIVPVINCTPLSGAAGKLVMTNSATLGDASLPEDGVPLGLVNKTLEEVGNDSHQTFVFSSCSSTFMNETATNDTFYGHISPSDDATSCLVAQTGMPDPQPVVTEPCSLSDDSGQMLQFWKIVLDKNQTKPALVSFVGLSARSTSTAHYETGFDVVNGTNVVHINYVKSTNVSSTYQIKLVPTA</sequence>
<evidence type="ECO:0000313" key="2">
    <source>
        <dbReference type="EMBL" id="CCA71519.1"/>
    </source>
</evidence>
<evidence type="ECO:0000256" key="1">
    <source>
        <dbReference type="SAM" id="SignalP"/>
    </source>
</evidence>
<dbReference type="AlphaFoldDB" id="G4TJM6"/>
<dbReference type="OrthoDB" id="3231478at2759"/>
<dbReference type="EMBL" id="CAFZ01000123">
    <property type="protein sequence ID" value="CCA71519.1"/>
    <property type="molecule type" value="Genomic_DNA"/>
</dbReference>
<reference evidence="2 3" key="1">
    <citation type="journal article" date="2011" name="PLoS Pathog.">
        <title>Endophytic Life Strategies Decoded by Genome and Transcriptome Analyses of the Mutualistic Root Symbiont Piriformospora indica.</title>
        <authorList>
            <person name="Zuccaro A."/>
            <person name="Lahrmann U."/>
            <person name="Guldener U."/>
            <person name="Langen G."/>
            <person name="Pfiffi S."/>
            <person name="Biedenkopf D."/>
            <person name="Wong P."/>
            <person name="Samans B."/>
            <person name="Grimm C."/>
            <person name="Basiewicz M."/>
            <person name="Murat C."/>
            <person name="Martin F."/>
            <person name="Kogel K.H."/>
        </authorList>
    </citation>
    <scope>NUCLEOTIDE SEQUENCE [LARGE SCALE GENOMIC DNA]</scope>
    <source>
        <strain evidence="2 3">DSM 11827</strain>
    </source>
</reference>
<feature type="signal peptide" evidence="1">
    <location>
        <begin position="1"/>
        <end position="21"/>
    </location>
</feature>
<name>G4TJM6_SERID</name>
<keyword evidence="3" id="KW-1185">Reference proteome</keyword>
<dbReference type="Proteomes" id="UP000007148">
    <property type="component" value="Unassembled WGS sequence"/>
</dbReference>
<evidence type="ECO:0000313" key="3">
    <source>
        <dbReference type="Proteomes" id="UP000007148"/>
    </source>
</evidence>
<comment type="caution">
    <text evidence="2">The sequence shown here is derived from an EMBL/GenBank/DDBJ whole genome shotgun (WGS) entry which is preliminary data.</text>
</comment>
<dbReference type="InParanoid" id="G4TJM6"/>
<protein>
    <submittedName>
        <fullName evidence="2">Uncharacterized protein</fullName>
    </submittedName>
</protein>